<feature type="signal peptide" evidence="2">
    <location>
        <begin position="1"/>
        <end position="20"/>
    </location>
</feature>
<dbReference type="EMBL" id="CP014476">
    <property type="protein sequence ID" value="AMK77031.1"/>
    <property type="molecule type" value="Genomic_DNA"/>
</dbReference>
<gene>
    <name evidence="3" type="ORF">JT25_011115</name>
</gene>
<dbReference type="KEGG" id="mdn:JT25_011115"/>
<keyword evidence="2" id="KW-0732">Signal</keyword>
<feature type="chain" id="PRO_5007274519" description="PEP-CTERM protein-sorting domain-containing protein" evidence="2">
    <location>
        <begin position="21"/>
        <end position="265"/>
    </location>
</feature>
<protein>
    <recommendedName>
        <fullName evidence="5">PEP-CTERM protein-sorting domain-containing protein</fullName>
    </recommendedName>
</protein>
<evidence type="ECO:0008006" key="5">
    <source>
        <dbReference type="Google" id="ProtNLM"/>
    </source>
</evidence>
<name>A0A126T4L3_9GAMM</name>
<keyword evidence="1" id="KW-0472">Membrane</keyword>
<dbReference type="Proteomes" id="UP000030512">
    <property type="component" value="Chromosome"/>
</dbReference>
<accession>A0A126T4L3</accession>
<evidence type="ECO:0000313" key="4">
    <source>
        <dbReference type="Proteomes" id="UP000030512"/>
    </source>
</evidence>
<keyword evidence="1" id="KW-1133">Transmembrane helix</keyword>
<feature type="transmembrane region" description="Helical" evidence="1">
    <location>
        <begin position="236"/>
        <end position="255"/>
    </location>
</feature>
<keyword evidence="4" id="KW-1185">Reference proteome</keyword>
<evidence type="ECO:0000256" key="1">
    <source>
        <dbReference type="SAM" id="Phobius"/>
    </source>
</evidence>
<evidence type="ECO:0000313" key="3">
    <source>
        <dbReference type="EMBL" id="AMK77031.1"/>
    </source>
</evidence>
<organism evidence="3 4">
    <name type="scientific">Methylomonas denitrificans</name>
    <dbReference type="NCBI Taxonomy" id="1538553"/>
    <lineage>
        <taxon>Bacteria</taxon>
        <taxon>Pseudomonadati</taxon>
        <taxon>Pseudomonadota</taxon>
        <taxon>Gammaproteobacteria</taxon>
        <taxon>Methylococcales</taxon>
        <taxon>Methylococcaceae</taxon>
        <taxon>Methylomonas</taxon>
    </lineage>
</organism>
<evidence type="ECO:0000256" key="2">
    <source>
        <dbReference type="SAM" id="SignalP"/>
    </source>
</evidence>
<reference evidence="3 4" key="1">
    <citation type="journal article" date="2015" name="Environ. Microbiol.">
        <title>Methane oxidation coupled to nitrate reduction under hypoxia by the Gammaproteobacterium Methylomonas denitrificans, sp. nov. type strain FJG1.</title>
        <authorList>
            <person name="Kits K.D."/>
            <person name="Klotz M.G."/>
            <person name="Stein L.Y."/>
        </authorList>
    </citation>
    <scope>NUCLEOTIDE SEQUENCE [LARGE SCALE GENOMIC DNA]</scope>
    <source>
        <strain evidence="3 4">FJG1</strain>
    </source>
</reference>
<proteinExistence type="predicted"/>
<sequence>MKTLLLAASLSLIASVPALAAPQTYSRTIVTNRDTQMIVEDFHVVPGAASSAASALDGSSAAASADFGVVKLSANALTDIGFSQAVGSFRDTITLSGTGPVPITISFLANGVVTNHNPGVGDWSYDVAMHLQGDFTDLSRETPVLSTATGNVSIPLSISGSAFAGVPLDLFGFFAIYSSGNTFSAFGLDFAHTALLTGIDVPDGVTVTSATYGLLPTSDGQFTYQAVKDALVPVPVPVPALLPLFGLAFSVAALARCRRICGGKG</sequence>
<dbReference type="RefSeq" id="WP_062328601.1">
    <property type="nucleotide sequence ID" value="NZ_CP014476.1"/>
</dbReference>
<keyword evidence="1" id="KW-0812">Transmembrane</keyword>
<dbReference type="AlphaFoldDB" id="A0A126T4L3"/>